<dbReference type="Gene3D" id="1.10.300.10">
    <property type="entry name" value="Adenylosuccinate Synthetase, subunit A, domain 2"/>
    <property type="match status" value="1"/>
</dbReference>
<dbReference type="Proteomes" id="UP000184010">
    <property type="component" value="Unassembled WGS sequence"/>
</dbReference>
<dbReference type="InterPro" id="IPR018220">
    <property type="entry name" value="Adenylosuccin_syn_GTP-bd"/>
</dbReference>
<comment type="similarity">
    <text evidence="8 10">Belongs to the adenylosuccinate synthetase family.</text>
</comment>
<keyword evidence="8" id="KW-0963">Cytoplasm</keyword>
<dbReference type="InterPro" id="IPR042111">
    <property type="entry name" value="Adenylosuccinate_synth_dom3"/>
</dbReference>
<dbReference type="PANTHER" id="PTHR11846:SF0">
    <property type="entry name" value="ADENYLOSUCCINATE SYNTHETASE"/>
    <property type="match status" value="1"/>
</dbReference>
<dbReference type="PROSITE" id="PS01266">
    <property type="entry name" value="ADENYLOSUCCIN_SYN_1"/>
    <property type="match status" value="1"/>
</dbReference>
<feature type="binding site" evidence="8">
    <location>
        <begin position="341"/>
        <end position="343"/>
    </location>
    <ligand>
        <name>GTP</name>
        <dbReference type="ChEBI" id="CHEBI:37565"/>
    </ligand>
</feature>
<dbReference type="AlphaFoldDB" id="A0A1M7TFD4"/>
<evidence type="ECO:0000256" key="5">
    <source>
        <dbReference type="ARBA" id="ARBA00022755"/>
    </source>
</evidence>
<dbReference type="GO" id="GO:0046040">
    <property type="term" value="P:IMP metabolic process"/>
    <property type="evidence" value="ECO:0007669"/>
    <property type="project" value="TreeGrafter"/>
</dbReference>
<feature type="binding site" evidence="8">
    <location>
        <begin position="23"/>
        <end position="29"/>
    </location>
    <ligand>
        <name>GTP</name>
        <dbReference type="ChEBI" id="CHEBI:37565"/>
    </ligand>
</feature>
<sequence>MAQEERTGESGMASVVLIGTQWGDEGKGKVTDFLAEKADLVVRYQGGNNAGHTVVAKGEEFKLHLIPSGILYEDKTCVIGNGVVVDPKVLLEELAYLSERKVKTGKLLISSNAHVIMPYHRILDALEEDSRGEHKIGTTKRGIGPAYMDKTLRIGIRIMDLIDDEEFAGKLRRNLQEKNNLLIKVYGVEPLDYDTIYQEYSGYAQKIRSLVADSSLIIDESLKAGEKVLFEGAQGTLLDLDHGTYPYVTSSHPIAGGACIGAGVGPTRINRVVGVIKAYTTRVGEGPFPTELADETGELMRQNGHEFGTTTGRARRCGWFDAVIARYAVRVSGISDFALMKLDVLSGFETIKICVGYRVNNEVIYEFPQSQKIFKVCEPVYEVIEGWQEDITGVTRFEDLPKAAQDYVRRIEQLTETQVTLIAVGPGREQTIVRGEIF</sequence>
<comment type="catalytic activity">
    <reaction evidence="8 10">
        <text>IMP + L-aspartate + GTP = N(6)-(1,2-dicarboxyethyl)-AMP + GDP + phosphate + 2 H(+)</text>
        <dbReference type="Rhea" id="RHEA:15753"/>
        <dbReference type="ChEBI" id="CHEBI:15378"/>
        <dbReference type="ChEBI" id="CHEBI:29991"/>
        <dbReference type="ChEBI" id="CHEBI:37565"/>
        <dbReference type="ChEBI" id="CHEBI:43474"/>
        <dbReference type="ChEBI" id="CHEBI:57567"/>
        <dbReference type="ChEBI" id="CHEBI:58053"/>
        <dbReference type="ChEBI" id="CHEBI:58189"/>
        <dbReference type="EC" id="6.3.4.4"/>
    </reaction>
</comment>
<dbReference type="InterPro" id="IPR042110">
    <property type="entry name" value="Adenylosuccinate_synth_dom2"/>
</dbReference>
<evidence type="ECO:0000256" key="8">
    <source>
        <dbReference type="HAMAP-Rule" id="MF_00011"/>
    </source>
</evidence>
<dbReference type="FunFam" id="1.10.300.10:FF:000001">
    <property type="entry name" value="Adenylosuccinate synthetase"/>
    <property type="match status" value="1"/>
</dbReference>
<dbReference type="STRING" id="1121395.SAMN02745215_01938"/>
<keyword evidence="5 8" id="KW-0658">Purine biosynthesis</keyword>
<feature type="active site" description="Proton acceptor" evidence="8">
    <location>
        <position position="24"/>
    </location>
</feature>
<evidence type="ECO:0000256" key="2">
    <source>
        <dbReference type="ARBA" id="ARBA00022598"/>
    </source>
</evidence>
<feature type="binding site" evidence="8">
    <location>
        <position position="153"/>
    </location>
    <ligand>
        <name>IMP</name>
        <dbReference type="ChEBI" id="CHEBI:58053"/>
        <note>ligand shared between dimeric partners</note>
    </ligand>
</feature>
<accession>A0A1M7TFD4</accession>
<evidence type="ECO:0000256" key="4">
    <source>
        <dbReference type="ARBA" id="ARBA00022741"/>
    </source>
</evidence>
<evidence type="ECO:0000256" key="6">
    <source>
        <dbReference type="ARBA" id="ARBA00022842"/>
    </source>
</evidence>
<dbReference type="UniPathway" id="UPA00075">
    <property type="reaction ID" value="UER00335"/>
</dbReference>
<dbReference type="GO" id="GO:0004019">
    <property type="term" value="F:adenylosuccinate synthase activity"/>
    <property type="evidence" value="ECO:0007669"/>
    <property type="project" value="UniProtKB-UniRule"/>
</dbReference>
<evidence type="ECO:0000256" key="9">
    <source>
        <dbReference type="PROSITE-ProRule" id="PRU10134"/>
    </source>
</evidence>
<keyword evidence="4 8" id="KW-0547">Nucleotide-binding</keyword>
<dbReference type="SUPFAM" id="SSF52540">
    <property type="entry name" value="P-loop containing nucleoside triphosphate hydrolases"/>
    <property type="match status" value="1"/>
</dbReference>
<evidence type="ECO:0000256" key="10">
    <source>
        <dbReference type="RuleBase" id="RU000520"/>
    </source>
</evidence>
<dbReference type="NCBIfam" id="NF002223">
    <property type="entry name" value="PRK01117.1"/>
    <property type="match status" value="1"/>
</dbReference>
<comment type="subcellular location">
    <subcellularLocation>
        <location evidence="8">Cytoplasm</location>
    </subcellularLocation>
</comment>
<dbReference type="HAMAP" id="MF_00011">
    <property type="entry name" value="Adenylosucc_synth"/>
    <property type="match status" value="1"/>
</dbReference>
<dbReference type="GO" id="GO:0044208">
    <property type="term" value="P:'de novo' AMP biosynthetic process"/>
    <property type="evidence" value="ECO:0007669"/>
    <property type="project" value="UniProtKB-UniRule"/>
</dbReference>
<comment type="pathway">
    <text evidence="8 10">Purine metabolism; AMP biosynthesis via de novo pathway; AMP from IMP: step 1/2.</text>
</comment>
<dbReference type="SMART" id="SM00788">
    <property type="entry name" value="Adenylsucc_synt"/>
    <property type="match status" value="1"/>
</dbReference>
<evidence type="ECO:0000313" key="11">
    <source>
        <dbReference type="EMBL" id="SHN69425.1"/>
    </source>
</evidence>
<feature type="binding site" description="in other chain" evidence="8">
    <location>
        <position position="249"/>
    </location>
    <ligand>
        <name>IMP</name>
        <dbReference type="ChEBI" id="CHEBI:58053"/>
        <note>ligand shared between dimeric partners</note>
    </ligand>
</feature>
<keyword evidence="12" id="KW-1185">Reference proteome</keyword>
<dbReference type="GO" id="GO:0005737">
    <property type="term" value="C:cytoplasm"/>
    <property type="evidence" value="ECO:0007669"/>
    <property type="project" value="UniProtKB-SubCell"/>
</dbReference>
<feature type="binding site" evidence="8">
    <location>
        <begin position="423"/>
        <end position="425"/>
    </location>
    <ligand>
        <name>GTP</name>
        <dbReference type="ChEBI" id="CHEBI:37565"/>
    </ligand>
</feature>
<dbReference type="Pfam" id="PF00709">
    <property type="entry name" value="Adenylsucc_synt"/>
    <property type="match status" value="1"/>
</dbReference>
<evidence type="ECO:0000256" key="3">
    <source>
        <dbReference type="ARBA" id="ARBA00022723"/>
    </source>
</evidence>
<evidence type="ECO:0000313" key="12">
    <source>
        <dbReference type="Proteomes" id="UP000184010"/>
    </source>
</evidence>
<keyword evidence="2 8" id="KW-0436">Ligase</keyword>
<dbReference type="GO" id="GO:0000287">
    <property type="term" value="F:magnesium ion binding"/>
    <property type="evidence" value="ECO:0007669"/>
    <property type="project" value="UniProtKB-UniRule"/>
</dbReference>
<feature type="binding site" evidence="8">
    <location>
        <position position="24"/>
    </location>
    <ligand>
        <name>Mg(2+)</name>
        <dbReference type="ChEBI" id="CHEBI:18420"/>
    </ligand>
</feature>
<dbReference type="CDD" id="cd03108">
    <property type="entry name" value="AdSS"/>
    <property type="match status" value="1"/>
</dbReference>
<feature type="binding site" description="in other chain" evidence="8">
    <location>
        <position position="139"/>
    </location>
    <ligand>
        <name>IMP</name>
        <dbReference type="ChEBI" id="CHEBI:58053"/>
        <note>ligand shared between dimeric partners</note>
    </ligand>
</feature>
<dbReference type="InterPro" id="IPR042109">
    <property type="entry name" value="Adenylosuccinate_synth_dom1"/>
</dbReference>
<dbReference type="InterPro" id="IPR033128">
    <property type="entry name" value="Adenylosuccin_syn_Lys_AS"/>
</dbReference>
<comment type="subunit">
    <text evidence="1 8">Homodimer.</text>
</comment>
<keyword evidence="7 8" id="KW-0342">GTP-binding</keyword>
<dbReference type="PANTHER" id="PTHR11846">
    <property type="entry name" value="ADENYLOSUCCINATE SYNTHETASE"/>
    <property type="match status" value="1"/>
</dbReference>
<protein>
    <recommendedName>
        <fullName evidence="8 10">Adenylosuccinate synthetase</fullName>
        <shortName evidence="8">AMPSase</shortName>
        <shortName evidence="8">AdSS</shortName>
        <ecNumber evidence="8 10">6.3.4.4</ecNumber>
    </recommendedName>
    <alternativeName>
        <fullName evidence="8">IMP--aspartate ligase</fullName>
    </alternativeName>
</protein>
<reference evidence="12" key="1">
    <citation type="submission" date="2016-12" db="EMBL/GenBank/DDBJ databases">
        <authorList>
            <person name="Varghese N."/>
            <person name="Submissions S."/>
        </authorList>
    </citation>
    <scope>NUCLEOTIDE SEQUENCE [LARGE SCALE GENOMIC DNA]</scope>
    <source>
        <strain evidence="12">DSM 11544</strain>
    </source>
</reference>
<dbReference type="InterPro" id="IPR001114">
    <property type="entry name" value="Adenylosuccinate_synthetase"/>
</dbReference>
<name>A0A1M7TFD4_9FIRM</name>
<feature type="binding site" evidence="8">
    <location>
        <position position="51"/>
    </location>
    <ligand>
        <name>Mg(2+)</name>
        <dbReference type="ChEBI" id="CHEBI:18420"/>
    </ligand>
</feature>
<gene>
    <name evidence="8" type="primary">purA</name>
    <name evidence="11" type="ORF">SAMN02745215_01938</name>
</gene>
<feature type="binding site" evidence="8">
    <location>
        <begin position="51"/>
        <end position="53"/>
    </location>
    <ligand>
        <name>GTP</name>
        <dbReference type="ChEBI" id="CHEBI:37565"/>
    </ligand>
</feature>
<dbReference type="Gene3D" id="3.40.440.10">
    <property type="entry name" value="Adenylosuccinate Synthetase, subunit A, domain 1"/>
    <property type="match status" value="1"/>
</dbReference>
<keyword evidence="6 8" id="KW-0460">Magnesium</keyword>
<dbReference type="PROSITE" id="PS00513">
    <property type="entry name" value="ADENYLOSUCCIN_SYN_2"/>
    <property type="match status" value="1"/>
</dbReference>
<dbReference type="Gene3D" id="3.90.170.10">
    <property type="entry name" value="Adenylosuccinate Synthetase, subunit A, domain 3"/>
    <property type="match status" value="1"/>
</dbReference>
<feature type="binding site" description="in other chain" evidence="8">
    <location>
        <begin position="24"/>
        <end position="27"/>
    </location>
    <ligand>
        <name>IMP</name>
        <dbReference type="ChEBI" id="CHEBI:58053"/>
        <note>ligand shared between dimeric partners</note>
    </ligand>
</feature>
<feature type="binding site" evidence="8">
    <location>
        <begin position="309"/>
        <end position="315"/>
    </location>
    <ligand>
        <name>substrate</name>
    </ligand>
</feature>
<feature type="binding site" description="in other chain" evidence="8">
    <location>
        <position position="234"/>
    </location>
    <ligand>
        <name>IMP</name>
        <dbReference type="ChEBI" id="CHEBI:58053"/>
        <note>ligand shared between dimeric partners</note>
    </ligand>
</feature>
<feature type="binding site" evidence="8">
    <location>
        <position position="315"/>
    </location>
    <ligand>
        <name>GTP</name>
        <dbReference type="ChEBI" id="CHEBI:37565"/>
    </ligand>
</feature>
<keyword evidence="3 8" id="KW-0479">Metal-binding</keyword>
<feature type="active site" evidence="9">
    <location>
        <position position="150"/>
    </location>
</feature>
<evidence type="ECO:0000256" key="7">
    <source>
        <dbReference type="ARBA" id="ARBA00023134"/>
    </source>
</evidence>
<organism evidence="11 12">
    <name type="scientific">Desulfitobacterium chlororespirans DSM 11544</name>
    <dbReference type="NCBI Taxonomy" id="1121395"/>
    <lineage>
        <taxon>Bacteria</taxon>
        <taxon>Bacillati</taxon>
        <taxon>Bacillota</taxon>
        <taxon>Clostridia</taxon>
        <taxon>Eubacteriales</taxon>
        <taxon>Desulfitobacteriaceae</taxon>
        <taxon>Desulfitobacterium</taxon>
    </lineage>
</organism>
<evidence type="ECO:0000256" key="1">
    <source>
        <dbReference type="ARBA" id="ARBA00011738"/>
    </source>
</evidence>
<comment type="cofactor">
    <cofactor evidence="8">
        <name>Mg(2+)</name>
        <dbReference type="ChEBI" id="CHEBI:18420"/>
    </cofactor>
    <text evidence="8">Binds 1 Mg(2+) ion per subunit.</text>
</comment>
<proteinExistence type="inferred from homology"/>
<feature type="binding site" description="in other chain" evidence="8">
    <location>
        <position position="313"/>
    </location>
    <ligand>
        <name>IMP</name>
        <dbReference type="ChEBI" id="CHEBI:58053"/>
        <note>ligand shared between dimeric partners</note>
    </ligand>
</feature>
<feature type="active site" description="Proton donor" evidence="8">
    <location>
        <position position="52"/>
    </location>
</feature>
<dbReference type="FunFam" id="3.90.170.10:FF:000001">
    <property type="entry name" value="Adenylosuccinate synthetase"/>
    <property type="match status" value="1"/>
</dbReference>
<dbReference type="NCBIfam" id="TIGR00184">
    <property type="entry name" value="purA"/>
    <property type="match status" value="1"/>
</dbReference>
<dbReference type="InterPro" id="IPR027417">
    <property type="entry name" value="P-loop_NTPase"/>
</dbReference>
<comment type="function">
    <text evidence="8">Plays an important role in the de novo pathway of purine nucleotide biosynthesis. Catalyzes the first committed step in the biosynthesis of AMP from IMP.</text>
</comment>
<dbReference type="EC" id="6.3.4.4" evidence="8 10"/>
<dbReference type="GO" id="GO:0005525">
    <property type="term" value="F:GTP binding"/>
    <property type="evidence" value="ECO:0007669"/>
    <property type="project" value="UniProtKB-UniRule"/>
</dbReference>
<dbReference type="EMBL" id="FRDN01000006">
    <property type="protein sequence ID" value="SHN69425.1"/>
    <property type="molecule type" value="Genomic_DNA"/>
</dbReference>
<feature type="binding site" description="in other chain" evidence="8">
    <location>
        <begin position="49"/>
        <end position="52"/>
    </location>
    <ligand>
        <name>IMP</name>
        <dbReference type="ChEBI" id="CHEBI:58053"/>
        <note>ligand shared between dimeric partners</note>
    </ligand>
</feature>